<gene>
    <name evidence="2" type="ORF">PW52_09575</name>
</gene>
<accession>A0A0D7W8A8</accession>
<evidence type="ECO:0000313" key="3">
    <source>
        <dbReference type="Proteomes" id="UP000032578"/>
    </source>
</evidence>
<proteinExistence type="predicted"/>
<dbReference type="EMBL" id="JTDW01000006">
    <property type="protein sequence ID" value="KJD35346.1"/>
    <property type="molecule type" value="Genomic_DNA"/>
</dbReference>
<feature type="transmembrane region" description="Helical" evidence="1">
    <location>
        <begin position="90"/>
        <end position="108"/>
    </location>
</feature>
<dbReference type="AlphaFoldDB" id="A0A0D7W8A8"/>
<sequence length="123" mass="14572">MDFKSASTFVSEPNKFLLGYENDKRIDLLRITTPFEKLLPKIIVTFNKENFNQYNLRLKLISIIIYTLLTIALISNLFYSIKSGKLESDFSMILFLNLMFYILAFVEYKIVNRKINKVINWNE</sequence>
<dbReference type="Proteomes" id="UP000032578">
    <property type="component" value="Unassembled WGS sequence"/>
</dbReference>
<keyword evidence="1" id="KW-0472">Membrane</keyword>
<evidence type="ECO:0000313" key="2">
    <source>
        <dbReference type="EMBL" id="KJD35346.1"/>
    </source>
</evidence>
<organism evidence="2 3">
    <name type="scientific">Neotamlana sedimentorum</name>
    <dbReference type="NCBI Taxonomy" id="1435349"/>
    <lineage>
        <taxon>Bacteria</taxon>
        <taxon>Pseudomonadati</taxon>
        <taxon>Bacteroidota</taxon>
        <taxon>Flavobacteriia</taxon>
        <taxon>Flavobacteriales</taxon>
        <taxon>Flavobacteriaceae</taxon>
        <taxon>Neotamlana</taxon>
    </lineage>
</organism>
<dbReference type="STRING" id="1435349.PW52_09575"/>
<dbReference type="PATRIC" id="fig|1435349.4.peg.2908"/>
<evidence type="ECO:0000256" key="1">
    <source>
        <dbReference type="SAM" id="Phobius"/>
    </source>
</evidence>
<protein>
    <submittedName>
        <fullName evidence="2">Uncharacterized protein</fullName>
    </submittedName>
</protein>
<keyword evidence="1" id="KW-1133">Transmembrane helix</keyword>
<comment type="caution">
    <text evidence="2">The sequence shown here is derived from an EMBL/GenBank/DDBJ whole genome shotgun (WGS) entry which is preliminary data.</text>
</comment>
<keyword evidence="3" id="KW-1185">Reference proteome</keyword>
<reference evidence="2 3" key="1">
    <citation type="submission" date="2014-11" db="EMBL/GenBank/DDBJ databases">
        <title>Tamlana sedimentorum sp. nov., isolated from shallow sand sediments of the Sea of Japan.</title>
        <authorList>
            <person name="Romanenko L.A."/>
        </authorList>
    </citation>
    <scope>NUCLEOTIDE SEQUENCE [LARGE SCALE GENOMIC DNA]</scope>
    <source>
        <strain evidence="2 3">JCM 19808</strain>
    </source>
</reference>
<keyword evidence="1" id="KW-0812">Transmembrane</keyword>
<name>A0A0D7W8A8_9FLAO</name>
<feature type="transmembrane region" description="Helical" evidence="1">
    <location>
        <begin position="58"/>
        <end position="78"/>
    </location>
</feature>